<evidence type="ECO:0000313" key="1">
    <source>
        <dbReference type="EMBL" id="PIE32634.1"/>
    </source>
</evidence>
<comment type="caution">
    <text evidence="1">The sequence shown here is derived from an EMBL/GenBank/DDBJ whole genome shotgun (WGS) entry which is preliminary data.</text>
</comment>
<accession>A0A2G6KAE3</accession>
<dbReference type="EMBL" id="PDSK01000110">
    <property type="protein sequence ID" value="PIE32634.1"/>
    <property type="molecule type" value="Genomic_DNA"/>
</dbReference>
<dbReference type="Proteomes" id="UP000230821">
    <property type="component" value="Unassembled WGS sequence"/>
</dbReference>
<organism evidence="1 2">
    <name type="scientific">candidate division KSB3 bacterium</name>
    <dbReference type="NCBI Taxonomy" id="2044937"/>
    <lineage>
        <taxon>Bacteria</taxon>
        <taxon>candidate division KSB3</taxon>
    </lineage>
</organism>
<evidence type="ECO:0000313" key="2">
    <source>
        <dbReference type="Proteomes" id="UP000230821"/>
    </source>
</evidence>
<reference evidence="1 2" key="1">
    <citation type="submission" date="2017-10" db="EMBL/GenBank/DDBJ databases">
        <title>Novel microbial diversity and functional potential in the marine mammal oral microbiome.</title>
        <authorList>
            <person name="Dudek N.K."/>
            <person name="Sun C.L."/>
            <person name="Burstein D."/>
            <person name="Kantor R.S."/>
            <person name="Aliaga Goltsman D.S."/>
            <person name="Bik E.M."/>
            <person name="Thomas B.C."/>
            <person name="Banfield J.F."/>
            <person name="Relman D.A."/>
        </authorList>
    </citation>
    <scope>NUCLEOTIDE SEQUENCE [LARGE SCALE GENOMIC DNA]</scope>
    <source>
        <strain evidence="1">DOLJORAL78_47_16</strain>
    </source>
</reference>
<protein>
    <submittedName>
        <fullName evidence="1">Uncharacterized protein</fullName>
    </submittedName>
</protein>
<gene>
    <name evidence="1" type="ORF">CSA56_14675</name>
</gene>
<proteinExistence type="predicted"/>
<name>A0A2G6KAE3_9BACT</name>
<dbReference type="AlphaFoldDB" id="A0A2G6KAE3"/>
<sequence length="65" mass="7419">MAEIVISPPAQWQPSYKVPKRTSTEQETSMPLTYMEQPPLNPALMICPHCEASDRIGLHPTKERR</sequence>